<evidence type="ECO:0000256" key="2">
    <source>
        <dbReference type="ARBA" id="ARBA00022840"/>
    </source>
</evidence>
<dbReference type="GO" id="GO:0005524">
    <property type="term" value="F:ATP binding"/>
    <property type="evidence" value="ECO:0007669"/>
    <property type="project" value="UniProtKB-KW"/>
</dbReference>
<accession>A0A8J3QGW9</accession>
<dbReference type="InterPro" id="IPR003593">
    <property type="entry name" value="AAA+_ATPase"/>
</dbReference>
<evidence type="ECO:0000313" key="7">
    <source>
        <dbReference type="Proteomes" id="UP000612899"/>
    </source>
</evidence>
<feature type="domain" description="AAA+ ATPase" evidence="5">
    <location>
        <begin position="319"/>
        <end position="457"/>
    </location>
</feature>
<sequence length="543" mass="59860">MTAAAHASAPGRGHPDVITPAQATQLAYRDHIDRAAAMLRSGLSVLVSADKAVTEHLLRHIPIHAGYPRPRVLAVPADQEASAGTGDPIIAAMRQPRPLRQRYITELRAALQELSYDEVLVIPHLDLLAGGNDSALTSEAREVVELLFGPGGRDVTDRQDSTYSRVILAFVDRTLSIPDVVSSRFQGRVMLTGLGKLVRHRDDGTTQLSSEALIQKDEAQLFAGFEPEAMYKHLAGFNPVRLRQGMHFAYEQHHGSGASTAAALIDTLRAFKAETSSSFELPKETFADIGGYESVKQEMSQVLRVMLNANAPDHIRKAIPRGFIFYGPPGTGKTLFAKAMANEMKATINVVSGPEVMTMWVGESERKVRELFEEARRNAPSVTVFDEFDSLAGRRSGMSDGGSRAANAVVAQLLTELDGFRADVPMLIVATTNRLDQIDPALLRPSRFHAIEVELPRVEERMEIIKVHARHNAVEVPEPLLPRLSELFNGWNGDEIRDIFAKTAMHMFELSERGDPIDVVEILGHVVGKARRERRQLQSRTMV</sequence>
<dbReference type="SUPFAM" id="SSF52540">
    <property type="entry name" value="P-loop containing nucleoside triphosphate hydrolases"/>
    <property type="match status" value="1"/>
</dbReference>
<dbReference type="EMBL" id="BONY01000110">
    <property type="protein sequence ID" value="GIH10889.1"/>
    <property type="molecule type" value="Genomic_DNA"/>
</dbReference>
<dbReference type="InterPro" id="IPR050168">
    <property type="entry name" value="AAA_ATPase_domain"/>
</dbReference>
<protein>
    <recommendedName>
        <fullName evidence="5">AAA+ ATPase domain-containing protein</fullName>
    </recommendedName>
</protein>
<dbReference type="Pfam" id="PF00004">
    <property type="entry name" value="AAA"/>
    <property type="match status" value="1"/>
</dbReference>
<name>A0A8J3QGW9_9ACTN</name>
<keyword evidence="3" id="KW-0175">Coiled coil</keyword>
<dbReference type="PROSITE" id="PS00674">
    <property type="entry name" value="AAA"/>
    <property type="match status" value="1"/>
</dbReference>
<evidence type="ECO:0000259" key="5">
    <source>
        <dbReference type="SMART" id="SM00382"/>
    </source>
</evidence>
<reference evidence="6" key="1">
    <citation type="submission" date="2021-01" db="EMBL/GenBank/DDBJ databases">
        <title>Whole genome shotgun sequence of Rhizocola hellebori NBRC 109834.</title>
        <authorList>
            <person name="Komaki H."/>
            <person name="Tamura T."/>
        </authorList>
    </citation>
    <scope>NUCLEOTIDE SEQUENCE</scope>
    <source>
        <strain evidence="6">NBRC 109834</strain>
    </source>
</reference>
<evidence type="ECO:0000313" key="6">
    <source>
        <dbReference type="EMBL" id="GIH10889.1"/>
    </source>
</evidence>
<dbReference type="Gene3D" id="1.10.8.60">
    <property type="match status" value="1"/>
</dbReference>
<dbReference type="GO" id="GO:0016887">
    <property type="term" value="F:ATP hydrolysis activity"/>
    <property type="evidence" value="ECO:0007669"/>
    <property type="project" value="InterPro"/>
</dbReference>
<dbReference type="InterPro" id="IPR027417">
    <property type="entry name" value="P-loop_NTPase"/>
</dbReference>
<comment type="caution">
    <text evidence="6">The sequence shown here is derived from an EMBL/GenBank/DDBJ whole genome shotgun (WGS) entry which is preliminary data.</text>
</comment>
<dbReference type="Gene3D" id="3.40.50.300">
    <property type="entry name" value="P-loop containing nucleotide triphosphate hydrolases"/>
    <property type="match status" value="1"/>
</dbReference>
<keyword evidence="7" id="KW-1185">Reference proteome</keyword>
<dbReference type="AlphaFoldDB" id="A0A8J3QGW9"/>
<organism evidence="6 7">
    <name type="scientific">Rhizocola hellebori</name>
    <dbReference type="NCBI Taxonomy" id="1392758"/>
    <lineage>
        <taxon>Bacteria</taxon>
        <taxon>Bacillati</taxon>
        <taxon>Actinomycetota</taxon>
        <taxon>Actinomycetes</taxon>
        <taxon>Micromonosporales</taxon>
        <taxon>Micromonosporaceae</taxon>
        <taxon>Rhizocola</taxon>
    </lineage>
</organism>
<dbReference type="RefSeq" id="WP_203914610.1">
    <property type="nucleotide sequence ID" value="NZ_BONY01000110.1"/>
</dbReference>
<evidence type="ECO:0000256" key="4">
    <source>
        <dbReference type="RuleBase" id="RU003651"/>
    </source>
</evidence>
<evidence type="ECO:0000256" key="3">
    <source>
        <dbReference type="ARBA" id="ARBA00023054"/>
    </source>
</evidence>
<dbReference type="InterPro" id="IPR003960">
    <property type="entry name" value="ATPase_AAA_CS"/>
</dbReference>
<gene>
    <name evidence="6" type="ORF">Rhe02_89560</name>
</gene>
<keyword evidence="1 4" id="KW-0547">Nucleotide-binding</keyword>
<dbReference type="PANTHER" id="PTHR23077">
    <property type="entry name" value="AAA-FAMILY ATPASE"/>
    <property type="match status" value="1"/>
</dbReference>
<dbReference type="SMART" id="SM00382">
    <property type="entry name" value="AAA"/>
    <property type="match status" value="1"/>
</dbReference>
<proteinExistence type="inferred from homology"/>
<dbReference type="Proteomes" id="UP000612899">
    <property type="component" value="Unassembled WGS sequence"/>
</dbReference>
<evidence type="ECO:0000256" key="1">
    <source>
        <dbReference type="ARBA" id="ARBA00022741"/>
    </source>
</evidence>
<keyword evidence="2 4" id="KW-0067">ATP-binding</keyword>
<dbReference type="InterPro" id="IPR003959">
    <property type="entry name" value="ATPase_AAA_core"/>
</dbReference>
<dbReference type="FunFam" id="3.40.50.300:FF:001025">
    <property type="entry name" value="ATPase family, AAA domain-containing 2B"/>
    <property type="match status" value="1"/>
</dbReference>
<comment type="similarity">
    <text evidence="4">Belongs to the AAA ATPase family.</text>
</comment>